<feature type="chain" id="PRO_5040983371" description="YARHG domain-containing protein" evidence="1">
    <location>
        <begin position="28"/>
        <end position="104"/>
    </location>
</feature>
<evidence type="ECO:0008006" key="6">
    <source>
        <dbReference type="Google" id="ProtNLM"/>
    </source>
</evidence>
<organism evidence="2 5">
    <name type="scientific">Methylopila capsulata</name>
    <dbReference type="NCBI Taxonomy" id="61654"/>
    <lineage>
        <taxon>Bacteria</taxon>
        <taxon>Pseudomonadati</taxon>
        <taxon>Pseudomonadota</taxon>
        <taxon>Alphaproteobacteria</taxon>
        <taxon>Hyphomicrobiales</taxon>
        <taxon>Methylopilaceae</taxon>
        <taxon>Methylopila</taxon>
    </lineage>
</organism>
<evidence type="ECO:0000313" key="5">
    <source>
        <dbReference type="Proteomes" id="UP001143400"/>
    </source>
</evidence>
<reference evidence="2" key="3">
    <citation type="submission" date="2023-01" db="EMBL/GenBank/DDBJ databases">
        <authorList>
            <person name="Sun Q."/>
            <person name="Evtushenko L."/>
        </authorList>
    </citation>
    <scope>NUCLEOTIDE SEQUENCE</scope>
    <source>
        <strain evidence="2">VKM B-1606</strain>
    </source>
</reference>
<name>A0A9W6ITR3_9HYPH</name>
<dbReference type="Proteomes" id="UP000758856">
    <property type="component" value="Unassembled WGS sequence"/>
</dbReference>
<evidence type="ECO:0000256" key="1">
    <source>
        <dbReference type="SAM" id="SignalP"/>
    </source>
</evidence>
<evidence type="ECO:0000313" key="4">
    <source>
        <dbReference type="Proteomes" id="UP000758856"/>
    </source>
</evidence>
<keyword evidence="4" id="KW-1185">Reference proteome</keyword>
<comment type="caution">
    <text evidence="2">The sequence shown here is derived from an EMBL/GenBank/DDBJ whole genome shotgun (WGS) entry which is preliminary data.</text>
</comment>
<evidence type="ECO:0000313" key="3">
    <source>
        <dbReference type="EMBL" id="MBM7850123.1"/>
    </source>
</evidence>
<proteinExistence type="predicted"/>
<feature type="signal peptide" evidence="1">
    <location>
        <begin position="1"/>
        <end position="27"/>
    </location>
</feature>
<evidence type="ECO:0000313" key="2">
    <source>
        <dbReference type="EMBL" id="GLK55414.1"/>
    </source>
</evidence>
<dbReference type="EMBL" id="JAFBCY010000001">
    <property type="protein sequence ID" value="MBM7850123.1"/>
    <property type="molecule type" value="Genomic_DNA"/>
</dbReference>
<accession>A0A9W6ITR3</accession>
<dbReference type="RefSeq" id="WP_246482301.1">
    <property type="nucleotide sequence ID" value="NZ_BSFF01000002.1"/>
</dbReference>
<reference evidence="2" key="1">
    <citation type="journal article" date="2014" name="Int. J. Syst. Evol. Microbiol.">
        <title>Complete genome sequence of Corynebacterium casei LMG S-19264T (=DSM 44701T), isolated from a smear-ripened cheese.</title>
        <authorList>
            <consortium name="US DOE Joint Genome Institute (JGI-PGF)"/>
            <person name="Walter F."/>
            <person name="Albersmeier A."/>
            <person name="Kalinowski J."/>
            <person name="Ruckert C."/>
        </authorList>
    </citation>
    <scope>NUCLEOTIDE SEQUENCE</scope>
    <source>
        <strain evidence="2">VKM B-1606</strain>
    </source>
</reference>
<dbReference type="Proteomes" id="UP001143400">
    <property type="component" value="Unassembled WGS sequence"/>
</dbReference>
<dbReference type="EMBL" id="BSFF01000002">
    <property type="protein sequence ID" value="GLK55414.1"/>
    <property type="molecule type" value="Genomic_DNA"/>
</dbReference>
<dbReference type="AlphaFoldDB" id="A0A9W6ITR3"/>
<protein>
    <recommendedName>
        <fullName evidence="6">YARHG domain-containing protein</fullName>
    </recommendedName>
</protein>
<gene>
    <name evidence="2" type="ORF">GCM10008170_14330</name>
    <name evidence="3" type="ORF">JOD31_000335</name>
</gene>
<sequence length="104" mass="11468">MTHRVPHRLSRAVVLLTVLGAALPAAAQSRPYAPSLSCARLQALLERSGAAVLSTGPRTYDRFVRDGRFCQSTEVTEAAWVRASDDPDCFIGYTCKEADRDDQW</sequence>
<keyword evidence="1" id="KW-0732">Signal</keyword>
<reference evidence="3 4" key="2">
    <citation type="submission" date="2021-01" db="EMBL/GenBank/DDBJ databases">
        <title>Genomic Encyclopedia of Type Strains, Phase IV (KMG-IV): sequencing the most valuable type-strain genomes for metagenomic binning, comparative biology and taxonomic classification.</title>
        <authorList>
            <person name="Goeker M."/>
        </authorList>
    </citation>
    <scope>NUCLEOTIDE SEQUENCE [LARGE SCALE GENOMIC DNA]</scope>
    <source>
        <strain evidence="3 4">DSM 6130</strain>
    </source>
</reference>